<dbReference type="Proteomes" id="UP000660454">
    <property type="component" value="Unassembled WGS sequence"/>
</dbReference>
<feature type="domain" description="4'-phosphopantetheinyl transferase" evidence="2">
    <location>
        <begin position="106"/>
        <end position="190"/>
    </location>
</feature>
<comment type="caution">
    <text evidence="4">The sequence shown here is derived from an EMBL/GenBank/DDBJ whole genome shotgun (WGS) entry which is preliminary data.</text>
</comment>
<dbReference type="GO" id="GO:0016740">
    <property type="term" value="F:transferase activity"/>
    <property type="evidence" value="ECO:0007669"/>
    <property type="project" value="UniProtKB-KW"/>
</dbReference>
<evidence type="ECO:0000259" key="3">
    <source>
        <dbReference type="Pfam" id="PF17837"/>
    </source>
</evidence>
<protein>
    <submittedName>
        <fullName evidence="4">4'-phosphopantetheinyl transferase</fullName>
    </submittedName>
</protein>
<dbReference type="PANTHER" id="PTHR38096:SF1">
    <property type="entry name" value="ENTEROBACTIN SYNTHASE COMPONENT D"/>
    <property type="match status" value="1"/>
</dbReference>
<feature type="domain" description="4'-phosphopantetheinyl transferase N-terminal" evidence="3">
    <location>
        <begin position="32"/>
        <end position="99"/>
    </location>
</feature>
<dbReference type="Gene3D" id="3.90.470.20">
    <property type="entry name" value="4'-phosphopantetheinyl transferase domain"/>
    <property type="match status" value="1"/>
</dbReference>
<gene>
    <name evidence="4" type="ORF">Msi02_78680</name>
</gene>
<sequence>MVHRRMISEILPPWVASAEKFGDVPEETLFPEERPLIARAVDRRRREFVTGRHCARLALARIGVTPVPIPRGERGAPVWPAGTVGSITHCSGYRAAAVASADVARAVGIDAEPHEPLSEEVLVTIASPGEIAALRALGDADGEVCWDRILFSAKESVYKVWFPLTGRWLDFSEAVVDIEPSGTFRARLLVADPAMGTRALRGRWVVSDGHIATSIALPRP</sequence>
<organism evidence="4 5">
    <name type="scientific">Microbispora siamensis</name>
    <dbReference type="NCBI Taxonomy" id="564413"/>
    <lineage>
        <taxon>Bacteria</taxon>
        <taxon>Bacillati</taxon>
        <taxon>Actinomycetota</taxon>
        <taxon>Actinomycetes</taxon>
        <taxon>Streptosporangiales</taxon>
        <taxon>Streptosporangiaceae</taxon>
        <taxon>Microbispora</taxon>
    </lineage>
</organism>
<accession>A0ABQ4H037</accession>
<evidence type="ECO:0000256" key="1">
    <source>
        <dbReference type="ARBA" id="ARBA00022679"/>
    </source>
</evidence>
<evidence type="ECO:0000313" key="5">
    <source>
        <dbReference type="Proteomes" id="UP000660454"/>
    </source>
</evidence>
<keyword evidence="5" id="KW-1185">Reference proteome</keyword>
<dbReference type="PANTHER" id="PTHR38096">
    <property type="entry name" value="ENTEROBACTIN SYNTHASE COMPONENT D"/>
    <property type="match status" value="1"/>
</dbReference>
<dbReference type="SUPFAM" id="SSF56214">
    <property type="entry name" value="4'-phosphopantetheinyl transferase"/>
    <property type="match status" value="1"/>
</dbReference>
<evidence type="ECO:0000259" key="2">
    <source>
        <dbReference type="Pfam" id="PF01648"/>
    </source>
</evidence>
<name>A0ABQ4H037_9ACTN</name>
<dbReference type="InterPro" id="IPR037143">
    <property type="entry name" value="4-PPantetheinyl_Trfase_dom_sf"/>
</dbReference>
<dbReference type="InterPro" id="IPR008278">
    <property type="entry name" value="4-PPantetheinyl_Trfase_dom"/>
</dbReference>
<dbReference type="PRINTS" id="PR01399">
    <property type="entry name" value="ENTSNTHTASED"/>
</dbReference>
<dbReference type="Pfam" id="PF01648">
    <property type="entry name" value="ACPS"/>
    <property type="match status" value="1"/>
</dbReference>
<proteinExistence type="predicted"/>
<evidence type="ECO:0000313" key="4">
    <source>
        <dbReference type="EMBL" id="GIH67051.1"/>
    </source>
</evidence>
<keyword evidence="1 4" id="KW-0808">Transferase</keyword>
<dbReference type="Pfam" id="PF17837">
    <property type="entry name" value="4PPT_N"/>
    <property type="match status" value="1"/>
</dbReference>
<dbReference type="EMBL" id="BOOF01000065">
    <property type="protein sequence ID" value="GIH67051.1"/>
    <property type="molecule type" value="Genomic_DNA"/>
</dbReference>
<reference evidence="4 5" key="1">
    <citation type="submission" date="2021-01" db="EMBL/GenBank/DDBJ databases">
        <title>Whole genome shotgun sequence of Microbispora siamensis NBRC 104113.</title>
        <authorList>
            <person name="Komaki H."/>
            <person name="Tamura T."/>
        </authorList>
    </citation>
    <scope>NUCLEOTIDE SEQUENCE [LARGE SCALE GENOMIC DNA]</scope>
    <source>
        <strain evidence="4 5">NBRC 104113</strain>
    </source>
</reference>
<dbReference type="InterPro" id="IPR003542">
    <property type="entry name" value="Enbac_synth_compD-like"/>
</dbReference>
<dbReference type="InterPro" id="IPR041354">
    <property type="entry name" value="4PPT_N"/>
</dbReference>